<dbReference type="EMBL" id="GGEC01073228">
    <property type="protein sequence ID" value="MBX53712.1"/>
    <property type="molecule type" value="Transcribed_RNA"/>
</dbReference>
<organism evidence="1">
    <name type="scientific">Rhizophora mucronata</name>
    <name type="common">Asiatic mangrove</name>
    <dbReference type="NCBI Taxonomy" id="61149"/>
    <lineage>
        <taxon>Eukaryota</taxon>
        <taxon>Viridiplantae</taxon>
        <taxon>Streptophyta</taxon>
        <taxon>Embryophyta</taxon>
        <taxon>Tracheophyta</taxon>
        <taxon>Spermatophyta</taxon>
        <taxon>Magnoliopsida</taxon>
        <taxon>eudicotyledons</taxon>
        <taxon>Gunneridae</taxon>
        <taxon>Pentapetalae</taxon>
        <taxon>rosids</taxon>
        <taxon>fabids</taxon>
        <taxon>Malpighiales</taxon>
        <taxon>Rhizophoraceae</taxon>
        <taxon>Rhizophora</taxon>
    </lineage>
</organism>
<sequence length="26" mass="3321">MHHQLVPWIGGEFMPSNMWFNHQYFW</sequence>
<dbReference type="AlphaFoldDB" id="A0A2P2PG91"/>
<protein>
    <submittedName>
        <fullName evidence="1">Uncharacterized protein</fullName>
    </submittedName>
</protein>
<accession>A0A2P2PG91</accession>
<reference evidence="1" key="1">
    <citation type="submission" date="2018-02" db="EMBL/GenBank/DDBJ databases">
        <title>Rhizophora mucronata_Transcriptome.</title>
        <authorList>
            <person name="Meera S.P."/>
            <person name="Sreeshan A."/>
            <person name="Augustine A."/>
        </authorList>
    </citation>
    <scope>NUCLEOTIDE SEQUENCE</scope>
    <source>
        <tissue evidence="1">Leaf</tissue>
    </source>
</reference>
<evidence type="ECO:0000313" key="1">
    <source>
        <dbReference type="EMBL" id="MBX53712.1"/>
    </source>
</evidence>
<name>A0A2P2PG91_RHIMU</name>
<proteinExistence type="predicted"/>